<dbReference type="GO" id="GO:0008270">
    <property type="term" value="F:zinc ion binding"/>
    <property type="evidence" value="ECO:0007669"/>
    <property type="project" value="UniProtKB-KW"/>
</dbReference>
<dbReference type="SMART" id="SM00356">
    <property type="entry name" value="ZnF_C3H1"/>
    <property type="match status" value="2"/>
</dbReference>
<keyword evidence="8" id="KW-1185">Reference proteome</keyword>
<reference evidence="7" key="1">
    <citation type="journal article" date="2016" name="Nat. Genet.">
        <title>A high-quality carrot genome assembly provides new insights into carotenoid accumulation and asterid genome evolution.</title>
        <authorList>
            <person name="Iorizzo M."/>
            <person name="Ellison S."/>
            <person name="Senalik D."/>
            <person name="Zeng P."/>
            <person name="Satapoomin P."/>
            <person name="Huang J."/>
            <person name="Bowman M."/>
            <person name="Iovene M."/>
            <person name="Sanseverino W."/>
            <person name="Cavagnaro P."/>
            <person name="Yildiz M."/>
            <person name="Macko-Podgorni A."/>
            <person name="Moranska E."/>
            <person name="Grzebelus E."/>
            <person name="Grzebelus D."/>
            <person name="Ashrafi H."/>
            <person name="Zheng Z."/>
            <person name="Cheng S."/>
            <person name="Spooner D."/>
            <person name="Van Deynze A."/>
            <person name="Simon P."/>
        </authorList>
    </citation>
    <scope>NUCLEOTIDE SEQUENCE</scope>
    <source>
        <tissue evidence="7">Leaf</tissue>
    </source>
</reference>
<dbReference type="SUPFAM" id="SSF90229">
    <property type="entry name" value="CCCH zinc finger"/>
    <property type="match status" value="1"/>
</dbReference>
<dbReference type="AlphaFoldDB" id="A0AAF1B2A7"/>
<keyword evidence="3 5" id="KW-0862">Zinc</keyword>
<evidence type="ECO:0000313" key="7">
    <source>
        <dbReference type="EMBL" id="WOH01312.1"/>
    </source>
</evidence>
<dbReference type="InterPro" id="IPR000571">
    <property type="entry name" value="Znf_CCCH"/>
</dbReference>
<evidence type="ECO:0000256" key="3">
    <source>
        <dbReference type="ARBA" id="ARBA00022833"/>
    </source>
</evidence>
<dbReference type="Pfam" id="PF25512">
    <property type="entry name" value="zf-CCCH_AtC3H23"/>
    <property type="match status" value="1"/>
</dbReference>
<evidence type="ECO:0000256" key="2">
    <source>
        <dbReference type="ARBA" id="ARBA00022771"/>
    </source>
</evidence>
<feature type="domain" description="C3H1-type" evidence="6">
    <location>
        <begin position="80"/>
        <end position="107"/>
    </location>
</feature>
<dbReference type="InterPro" id="IPR057444">
    <property type="entry name" value="Znf-CCCH_AtC3H23-like"/>
</dbReference>
<dbReference type="Proteomes" id="UP000077755">
    <property type="component" value="Chromosome 5"/>
</dbReference>
<name>A0AAF1B2A7_DAUCS</name>
<dbReference type="InterPro" id="IPR036855">
    <property type="entry name" value="Znf_CCCH_sf"/>
</dbReference>
<evidence type="ECO:0000256" key="5">
    <source>
        <dbReference type="PROSITE-ProRule" id="PRU00723"/>
    </source>
</evidence>
<accession>A0AAF1B2A7</accession>
<feature type="zinc finger region" description="C3H1-type" evidence="5">
    <location>
        <begin position="80"/>
        <end position="107"/>
    </location>
</feature>
<evidence type="ECO:0000256" key="4">
    <source>
        <dbReference type="ARBA" id="ARBA00023125"/>
    </source>
</evidence>
<evidence type="ECO:0000256" key="1">
    <source>
        <dbReference type="ARBA" id="ARBA00022723"/>
    </source>
</evidence>
<gene>
    <name evidence="7" type="ORF">DCAR_0520694</name>
</gene>
<keyword evidence="4" id="KW-0238">DNA-binding</keyword>
<keyword evidence="1 5" id="KW-0479">Metal-binding</keyword>
<dbReference type="Pfam" id="PF00642">
    <property type="entry name" value="zf-CCCH"/>
    <property type="match status" value="1"/>
</dbReference>
<dbReference type="PANTHER" id="PTHR14493:SF109">
    <property type="entry name" value="ZINC FINGER CCCH DOMAIN-CONTAINING PROTEIN 54"/>
    <property type="match status" value="1"/>
</dbReference>
<organism evidence="7 8">
    <name type="scientific">Daucus carota subsp. sativus</name>
    <name type="common">Carrot</name>
    <dbReference type="NCBI Taxonomy" id="79200"/>
    <lineage>
        <taxon>Eukaryota</taxon>
        <taxon>Viridiplantae</taxon>
        <taxon>Streptophyta</taxon>
        <taxon>Embryophyta</taxon>
        <taxon>Tracheophyta</taxon>
        <taxon>Spermatophyta</taxon>
        <taxon>Magnoliopsida</taxon>
        <taxon>eudicotyledons</taxon>
        <taxon>Gunneridae</taxon>
        <taxon>Pentapetalae</taxon>
        <taxon>asterids</taxon>
        <taxon>campanulids</taxon>
        <taxon>Apiales</taxon>
        <taxon>Apiaceae</taxon>
        <taxon>Apioideae</taxon>
        <taxon>Scandiceae</taxon>
        <taxon>Daucinae</taxon>
        <taxon>Daucus</taxon>
        <taxon>Daucus sect. Daucus</taxon>
    </lineage>
</organism>
<dbReference type="InterPro" id="IPR045234">
    <property type="entry name" value="Unkempt-like"/>
</dbReference>
<proteinExistence type="predicted"/>
<sequence>MDETMARRLSSSTINMHCRHCNHQADEYLVNMDPSFYETDEFRMYKYKVMLCPRHFSHDWTSCPFTHLGERAYRRDPRHYLPILCPFFKDDEKCRRGGACKFAHGLFEYFLHPGKYRTTRCTNGRSCERKVCFFAHTEGELRKEWELTPDQIHDAFAFDSHMPVAIAPRQVLRALSARSRATTSVAGDRPNSPVPNTHFVAQAPIADPSRARKDKGIATDDSAATDPPALTFELSSPASIWSAALNDWPSDFDGLAEQLKEMVLTGRNNNSGEEAPVWTREYRLWN</sequence>
<protein>
    <recommendedName>
        <fullName evidence="6">C3H1-type domain-containing protein</fullName>
    </recommendedName>
</protein>
<dbReference type="EMBL" id="CP093347">
    <property type="protein sequence ID" value="WOH01312.1"/>
    <property type="molecule type" value="Genomic_DNA"/>
</dbReference>
<reference evidence="7" key="2">
    <citation type="submission" date="2022-03" db="EMBL/GenBank/DDBJ databases">
        <title>Draft title - Genomic analysis of global carrot germplasm unveils the trajectory of domestication and the origin of high carotenoid orange carrot.</title>
        <authorList>
            <person name="Iorizzo M."/>
            <person name="Ellison S."/>
            <person name="Senalik D."/>
            <person name="Macko-Podgorni A."/>
            <person name="Grzebelus D."/>
            <person name="Bostan H."/>
            <person name="Rolling W."/>
            <person name="Curaba J."/>
            <person name="Simon P."/>
        </authorList>
    </citation>
    <scope>NUCLEOTIDE SEQUENCE</scope>
    <source>
        <tissue evidence="7">Leaf</tissue>
    </source>
</reference>
<keyword evidence="2 5" id="KW-0863">Zinc-finger</keyword>
<dbReference type="Gene3D" id="4.10.1000.10">
    <property type="entry name" value="Zinc finger, CCCH-type"/>
    <property type="match status" value="1"/>
</dbReference>
<dbReference type="GO" id="GO:0003677">
    <property type="term" value="F:DNA binding"/>
    <property type="evidence" value="ECO:0007669"/>
    <property type="project" value="UniProtKB-KW"/>
</dbReference>
<dbReference type="PANTHER" id="PTHR14493">
    <property type="entry name" value="UNKEMPT FAMILY MEMBER"/>
    <property type="match status" value="1"/>
</dbReference>
<dbReference type="PROSITE" id="PS50103">
    <property type="entry name" value="ZF_C3H1"/>
    <property type="match status" value="1"/>
</dbReference>
<evidence type="ECO:0000313" key="8">
    <source>
        <dbReference type="Proteomes" id="UP000077755"/>
    </source>
</evidence>
<evidence type="ECO:0000259" key="6">
    <source>
        <dbReference type="PROSITE" id="PS50103"/>
    </source>
</evidence>